<evidence type="ECO:0000259" key="7">
    <source>
        <dbReference type="Pfam" id="PF00892"/>
    </source>
</evidence>
<dbReference type="EMBL" id="AJTX02000006">
    <property type="protein sequence ID" value="KKI98888.1"/>
    <property type="molecule type" value="Genomic_DNA"/>
</dbReference>
<feature type="transmembrane region" description="Helical" evidence="6">
    <location>
        <begin position="31"/>
        <end position="53"/>
    </location>
</feature>
<dbReference type="Gene3D" id="1.10.3730.20">
    <property type="match status" value="1"/>
</dbReference>
<protein>
    <recommendedName>
        <fullName evidence="7">EamA domain-containing protein</fullName>
    </recommendedName>
</protein>
<feature type="transmembrane region" description="Helical" evidence="6">
    <location>
        <begin position="91"/>
        <end position="110"/>
    </location>
</feature>
<sequence>MPWFPLALTTACLTAIQDLLGKKSLQSLDAAVVTGLLGGISALVLGGLLWAVGMPPLQPGFWWILLANGSLNTLGFWTYNRALQLGDLSLTAPIVAFSPLFFFLTSPLIVGEYPTSTDFVGSVLVVLGSYGLNWQQRHQGYWAPFKALWTQRGSRLMLGVALIWSVTANLDKVGVLHSSPLCWVFAVYSFVTLGMGVTIALQGNWASHWEQLRPGGRNNQGRSPWVYLLPMGICSALAVALQMYALTLTLVVRVIAVKRLSTLMGVVLGVVFLQEQGLRHRLLGAGLMVAGVAVLLH</sequence>
<feature type="transmembrane region" description="Helical" evidence="6">
    <location>
        <begin position="225"/>
        <end position="244"/>
    </location>
</feature>
<feature type="transmembrane region" description="Helical" evidence="6">
    <location>
        <begin position="256"/>
        <end position="274"/>
    </location>
</feature>
<keyword evidence="3 6" id="KW-0812">Transmembrane</keyword>
<comment type="similarity">
    <text evidence="2">Belongs to the EamA transporter family.</text>
</comment>
<evidence type="ECO:0000313" key="9">
    <source>
        <dbReference type="Proteomes" id="UP000034681"/>
    </source>
</evidence>
<dbReference type="PANTHER" id="PTHR22911:SF6">
    <property type="entry name" value="SOLUTE CARRIER FAMILY 35 MEMBER G1"/>
    <property type="match status" value="1"/>
</dbReference>
<evidence type="ECO:0000256" key="5">
    <source>
        <dbReference type="ARBA" id="ARBA00023136"/>
    </source>
</evidence>
<dbReference type="Proteomes" id="UP000034681">
    <property type="component" value="Unassembled WGS sequence"/>
</dbReference>
<dbReference type="PANTHER" id="PTHR22911">
    <property type="entry name" value="ACYL-MALONYL CONDENSING ENZYME-RELATED"/>
    <property type="match status" value="1"/>
</dbReference>
<feature type="transmembrane region" description="Helical" evidence="6">
    <location>
        <begin position="60"/>
        <end position="79"/>
    </location>
</feature>
<accession>A0A0M2PW50</accession>
<feature type="domain" description="EamA" evidence="7">
    <location>
        <begin position="155"/>
        <end position="296"/>
    </location>
</feature>
<comment type="subcellular location">
    <subcellularLocation>
        <location evidence="1">Membrane</location>
        <topology evidence="1">Multi-pass membrane protein</topology>
    </subcellularLocation>
</comment>
<feature type="transmembrane region" description="Helical" evidence="6">
    <location>
        <begin position="182"/>
        <end position="205"/>
    </location>
</feature>
<dbReference type="InterPro" id="IPR037185">
    <property type="entry name" value="EmrE-like"/>
</dbReference>
<dbReference type="GO" id="GO:0016020">
    <property type="term" value="C:membrane"/>
    <property type="evidence" value="ECO:0007669"/>
    <property type="project" value="UniProtKB-SubCell"/>
</dbReference>
<dbReference type="SUPFAM" id="SSF103481">
    <property type="entry name" value="Multidrug resistance efflux transporter EmrE"/>
    <property type="match status" value="2"/>
</dbReference>
<name>A0A0M2PW50_PROHO</name>
<keyword evidence="4 6" id="KW-1133">Transmembrane helix</keyword>
<evidence type="ECO:0000256" key="1">
    <source>
        <dbReference type="ARBA" id="ARBA00004141"/>
    </source>
</evidence>
<proteinExistence type="inferred from homology"/>
<dbReference type="Pfam" id="PF00892">
    <property type="entry name" value="EamA"/>
    <property type="match status" value="2"/>
</dbReference>
<dbReference type="eggNOG" id="COG0697">
    <property type="taxonomic scope" value="Bacteria"/>
</dbReference>
<keyword evidence="5 6" id="KW-0472">Membrane</keyword>
<comment type="caution">
    <text evidence="8">The sequence shown here is derived from an EMBL/GenBank/DDBJ whole genome shotgun (WGS) entry which is preliminary data.</text>
</comment>
<dbReference type="OrthoDB" id="5762785at2"/>
<evidence type="ECO:0000256" key="3">
    <source>
        <dbReference type="ARBA" id="ARBA00022692"/>
    </source>
</evidence>
<evidence type="ECO:0000256" key="4">
    <source>
        <dbReference type="ARBA" id="ARBA00022989"/>
    </source>
</evidence>
<gene>
    <name evidence="8" type="ORF">PROH_13670</name>
</gene>
<keyword evidence="9" id="KW-1185">Reference proteome</keyword>
<evidence type="ECO:0000313" key="8">
    <source>
        <dbReference type="EMBL" id="KKI98888.1"/>
    </source>
</evidence>
<evidence type="ECO:0000256" key="6">
    <source>
        <dbReference type="SAM" id="Phobius"/>
    </source>
</evidence>
<organism evidence="8 9">
    <name type="scientific">Prochlorothrix hollandica PCC 9006 = CALU 1027</name>
    <dbReference type="NCBI Taxonomy" id="317619"/>
    <lineage>
        <taxon>Bacteria</taxon>
        <taxon>Bacillati</taxon>
        <taxon>Cyanobacteriota</taxon>
        <taxon>Cyanophyceae</taxon>
        <taxon>Prochlorotrichales</taxon>
        <taxon>Prochlorotrichaceae</taxon>
        <taxon>Prochlorothrix</taxon>
    </lineage>
</organism>
<evidence type="ECO:0000256" key="2">
    <source>
        <dbReference type="ARBA" id="ARBA00007362"/>
    </source>
</evidence>
<dbReference type="STRING" id="317619.GCA_000332315_01865"/>
<dbReference type="InterPro" id="IPR000620">
    <property type="entry name" value="EamA_dom"/>
</dbReference>
<dbReference type="AlphaFoldDB" id="A0A0M2PW50"/>
<reference evidence="8" key="1">
    <citation type="submission" date="2012-04" db="EMBL/GenBank/DDBJ databases">
        <authorList>
            <person name="Borisov I.G."/>
            <person name="Ivanikova N.V."/>
            <person name="Pinevich A.V."/>
        </authorList>
    </citation>
    <scope>NUCLEOTIDE SEQUENCE</scope>
    <source>
        <strain evidence="8">CALU 1027</strain>
    </source>
</reference>
<dbReference type="RefSeq" id="WP_017712334.1">
    <property type="nucleotide sequence ID" value="NZ_KB235937.1"/>
</dbReference>
<feature type="domain" description="EamA" evidence="7">
    <location>
        <begin position="3"/>
        <end position="133"/>
    </location>
</feature>